<evidence type="ECO:0000256" key="7">
    <source>
        <dbReference type="SAM" id="Phobius"/>
    </source>
</evidence>
<organism evidence="9 10">
    <name type="scientific">Apostasia shenzhenica</name>
    <dbReference type="NCBI Taxonomy" id="1088818"/>
    <lineage>
        <taxon>Eukaryota</taxon>
        <taxon>Viridiplantae</taxon>
        <taxon>Streptophyta</taxon>
        <taxon>Embryophyta</taxon>
        <taxon>Tracheophyta</taxon>
        <taxon>Spermatophyta</taxon>
        <taxon>Magnoliopsida</taxon>
        <taxon>Liliopsida</taxon>
        <taxon>Asparagales</taxon>
        <taxon>Orchidaceae</taxon>
        <taxon>Apostasioideae</taxon>
        <taxon>Apostasia</taxon>
    </lineage>
</organism>
<dbReference type="InterPro" id="IPR050910">
    <property type="entry name" value="JMJD6_ArgDemeth/LysHydrox"/>
</dbReference>
<evidence type="ECO:0000256" key="1">
    <source>
        <dbReference type="ARBA" id="ARBA00004123"/>
    </source>
</evidence>
<feature type="domain" description="JmjC" evidence="8">
    <location>
        <begin position="184"/>
        <end position="347"/>
    </location>
</feature>
<dbReference type="EMBL" id="KZ452037">
    <property type="protein sequence ID" value="PKA49531.1"/>
    <property type="molecule type" value="Genomic_DNA"/>
</dbReference>
<dbReference type="CDD" id="cd13962">
    <property type="entry name" value="PT_UbiA_UBIAD1"/>
    <property type="match status" value="1"/>
</dbReference>
<dbReference type="GO" id="GO:0046872">
    <property type="term" value="F:metal ion binding"/>
    <property type="evidence" value="ECO:0007669"/>
    <property type="project" value="UniProtKB-KW"/>
</dbReference>
<dbReference type="Proteomes" id="UP000236161">
    <property type="component" value="Unassembled WGS sequence"/>
</dbReference>
<evidence type="ECO:0000256" key="3">
    <source>
        <dbReference type="ARBA" id="ARBA00022723"/>
    </source>
</evidence>
<keyword evidence="6" id="KW-0539">Nucleus</keyword>
<dbReference type="PROSITE" id="PS51184">
    <property type="entry name" value="JMJC"/>
    <property type="match status" value="1"/>
</dbReference>
<dbReference type="InterPro" id="IPR036047">
    <property type="entry name" value="F-box-like_dom_sf"/>
</dbReference>
<dbReference type="InterPro" id="IPR041667">
    <property type="entry name" value="Cupin_8"/>
</dbReference>
<dbReference type="GO" id="GO:0005634">
    <property type="term" value="C:nucleus"/>
    <property type="evidence" value="ECO:0007669"/>
    <property type="project" value="UniProtKB-SubCell"/>
</dbReference>
<dbReference type="SMART" id="SM00558">
    <property type="entry name" value="JmjC"/>
    <property type="match status" value="1"/>
</dbReference>
<evidence type="ECO:0000313" key="9">
    <source>
        <dbReference type="EMBL" id="PKA49531.1"/>
    </source>
</evidence>
<sequence length="1442" mass="162669">MKSMEEALQRRDRRPDALGDFCVLPDELICTLLELLSPSDIGRLSCVSRKNFYTKTEVSQKHPLQFDGFNSVFLYRRWYRCFTSLDMFSLDSRDVERRANLSMEEFQHNYDGKRPVLLTEVAGSWPARYKWTLDQLLSNYGDAAFRISQRSSKKITMKFKDYVFYMKCQHDEDPLYVFDDKFGEVAPALLQDYSVPHLFQEDFFDVLDYDQRPPFKWLIIGPERSGASWHVDPGLTSAWNTLLCGRKRWALYPPGRVPVGVTVHVDEANGEVNIDSPSSLQWWLDFYPLLADDDKPLECTQHPGETIFVPSGWWHCVLNLETTIAVTQNFVNASNFEFVCLDMAPGHVHKGVCRAGLLAVQDGVCEFAKSDASLRTNPFDMTRREKRLKVSQPGKQQHGHHGSWNSIGGHSEAYNNYNQEFSYDIDFISMFLDREIDHYSFIWSPSNIIGEREMRVWLHKLWVLKPAMRQLTWKGACLALNVEKWAACLLKICSNHTLPFPLDYERFPLGIGSNPVFLLSDFVIKIYVEGGLGYAIHGLGTELEFHSLLHSVNSSLMDHVPDVVASGILTFDGSGYETFAWNGRGVPEIIANSNLVHGGCRASEFPFGVWCKKQYEMENHGDHSYSSVWPYVVSRRCKGEIFAHVRDLLSMTDAVNLASFLGEQLHHLHLLPVPKNNFLEISTGRMIINDSGRFYKVPSSSMEVDLKISYISQKWRLVIAALDRRKDNIKGHLAQWGTSIPDILIDKVEEYIPDDLLDDGGSFNFSPSLSWLHSDIMDDNIHMEWCLGCSDESSLHSRPTVNDSPDACNGKVTVNGTSYACNEEGKLRAWRPTHILDFSDLSIGDPLLDLIPIYLDVFRGEKILLRKLLESYKLPLGTKSSVGNGPSSGLPENYNKFNRLSYRAISYLCYLRRNDEVTEGKFSNSSDKITLILEIAVCTLKRGDPIDRSDNPKPVNLPPRWFFSVSYSYPTVYGVYGLYRHLYATLRAEPPLPEVGVEPDGRAGEVVDLGQRMRYRDMASVGFAGLHNSSVPLPFFSCVRSPLRCMIFREAPRSYHCRCRRRWPAKPISTERFPMLRCSCRPPAQIPAAVKKAGQGDEISRATLLWRAAKLPIYSVALVPLSGICCGLFSDWLLLRQAICSALGSIISDYYLAKFEADNWMKQGKVAEGQTIFSWNNRFHLDLLQHRHQGGHDMESSSGQAGDIRFILLVTSAILCGTVLFCNFPWSRTTPVILRFGLIDLSSSDWASIEPHGSSCPPFRLSYQGLGEPLCFSAFGPFATTAFYFSQSPKNLTSGMNHLPLNSTVISASILVGLTTTCILFCSHFHQIDGDQAVGKMSPLVRIGTEIGSKVVRFGILSLYILLFAFSVCRTLPLTCALLCAITVPLATVVVKFVEQNRNDKVKIFMAKYLCVRLHSLFGMALATGLVIARAGTTIAWLQPVS</sequence>
<keyword evidence="4" id="KW-0560">Oxidoreductase</keyword>
<evidence type="ECO:0000256" key="5">
    <source>
        <dbReference type="ARBA" id="ARBA00023004"/>
    </source>
</evidence>
<reference evidence="9 10" key="1">
    <citation type="journal article" date="2017" name="Nature">
        <title>The Apostasia genome and the evolution of orchids.</title>
        <authorList>
            <person name="Zhang G.Q."/>
            <person name="Liu K.W."/>
            <person name="Li Z."/>
            <person name="Lohaus R."/>
            <person name="Hsiao Y.Y."/>
            <person name="Niu S.C."/>
            <person name="Wang J.Y."/>
            <person name="Lin Y.C."/>
            <person name="Xu Q."/>
            <person name="Chen L.J."/>
            <person name="Yoshida K."/>
            <person name="Fujiwara S."/>
            <person name="Wang Z.W."/>
            <person name="Zhang Y.Q."/>
            <person name="Mitsuda N."/>
            <person name="Wang M."/>
            <person name="Liu G.H."/>
            <person name="Pecoraro L."/>
            <person name="Huang H.X."/>
            <person name="Xiao X.J."/>
            <person name="Lin M."/>
            <person name="Wu X.Y."/>
            <person name="Wu W.L."/>
            <person name="Chen Y.Y."/>
            <person name="Chang S.B."/>
            <person name="Sakamoto S."/>
            <person name="Ohme-Takagi M."/>
            <person name="Yagi M."/>
            <person name="Zeng S.J."/>
            <person name="Shen C.Y."/>
            <person name="Yeh C.M."/>
            <person name="Luo Y.B."/>
            <person name="Tsai W.C."/>
            <person name="Van de Peer Y."/>
            <person name="Liu Z.J."/>
        </authorList>
    </citation>
    <scope>NUCLEOTIDE SEQUENCE [LARGE SCALE GENOMIC DNA]</scope>
    <source>
        <strain evidence="10">cv. Shenzhen</strain>
        <tissue evidence="9">Stem</tissue>
    </source>
</reference>
<keyword evidence="10" id="KW-1185">Reference proteome</keyword>
<feature type="transmembrane region" description="Helical" evidence="7">
    <location>
        <begin position="1372"/>
        <end position="1394"/>
    </location>
</feature>
<dbReference type="GO" id="GO:0005737">
    <property type="term" value="C:cytoplasm"/>
    <property type="evidence" value="ECO:0007669"/>
    <property type="project" value="TreeGrafter"/>
</dbReference>
<dbReference type="STRING" id="1088818.A0A2I0A1V1"/>
<protein>
    <submittedName>
        <fullName evidence="9">F-box protein</fullName>
        <ecNumber evidence="9">2.5.1.-</ecNumber>
        <ecNumber evidence="9">2.5.1.74</ecNumber>
    </submittedName>
</protein>
<dbReference type="SUPFAM" id="SSF81383">
    <property type="entry name" value="F-box domain"/>
    <property type="match status" value="1"/>
</dbReference>
<dbReference type="OrthoDB" id="424465at2759"/>
<dbReference type="Gene3D" id="2.60.120.650">
    <property type="entry name" value="Cupin"/>
    <property type="match status" value="1"/>
</dbReference>
<keyword evidence="7" id="KW-0812">Transmembrane</keyword>
<dbReference type="EC" id="2.5.1.-" evidence="9"/>
<dbReference type="CDD" id="cd09917">
    <property type="entry name" value="F-box_SF"/>
    <property type="match status" value="1"/>
</dbReference>
<comment type="similarity">
    <text evidence="2">Belongs to the JARID1 histone demethylase family.</text>
</comment>
<dbReference type="InterPro" id="IPR003347">
    <property type="entry name" value="JmjC_dom"/>
</dbReference>
<dbReference type="FunFam" id="2.60.120.650:FF:000045">
    <property type="entry name" value="F-box protein At1g78280"/>
    <property type="match status" value="1"/>
</dbReference>
<accession>A0A2I0A1V1</accession>
<feature type="transmembrane region" description="Helical" evidence="7">
    <location>
        <begin position="1206"/>
        <end position="1226"/>
    </location>
</feature>
<name>A0A2I0A1V1_9ASPA</name>
<feature type="transmembrane region" description="Helical" evidence="7">
    <location>
        <begin position="1347"/>
        <end position="1366"/>
    </location>
</feature>
<evidence type="ECO:0000256" key="4">
    <source>
        <dbReference type="ARBA" id="ARBA00023002"/>
    </source>
</evidence>
<evidence type="ECO:0000259" key="8">
    <source>
        <dbReference type="PROSITE" id="PS51184"/>
    </source>
</evidence>
<dbReference type="GO" id="GO:0046428">
    <property type="term" value="F:1,4-dihydroxy-2-naphthoate polyprenyltransferase activity"/>
    <property type="evidence" value="ECO:0007669"/>
    <property type="project" value="UniProtKB-EC"/>
</dbReference>
<feature type="transmembrane region" description="Helical" evidence="7">
    <location>
        <begin position="1414"/>
        <end position="1438"/>
    </location>
</feature>
<evidence type="ECO:0000313" key="10">
    <source>
        <dbReference type="Proteomes" id="UP000236161"/>
    </source>
</evidence>
<keyword evidence="3" id="KW-0479">Metal-binding</keyword>
<dbReference type="InterPro" id="IPR026046">
    <property type="entry name" value="UBIAD1"/>
</dbReference>
<keyword evidence="7" id="KW-0472">Membrane</keyword>
<evidence type="ECO:0000256" key="6">
    <source>
        <dbReference type="ARBA" id="ARBA00023242"/>
    </source>
</evidence>
<dbReference type="PANTHER" id="PTHR12480">
    <property type="entry name" value="ARGININE DEMETHYLASE AND LYSYL-HYDROXYLASE JMJD"/>
    <property type="match status" value="1"/>
</dbReference>
<dbReference type="SUPFAM" id="SSF51197">
    <property type="entry name" value="Clavaminate synthase-like"/>
    <property type="match status" value="1"/>
</dbReference>
<dbReference type="PANTHER" id="PTHR12480:SF35">
    <property type="entry name" value="TRANSCRIPTION FACTOR JUMONJI, JMJC DOMAIN-CONTAINING PROTEIN"/>
    <property type="match status" value="1"/>
</dbReference>
<keyword evidence="5" id="KW-0408">Iron</keyword>
<evidence type="ECO:0000256" key="2">
    <source>
        <dbReference type="ARBA" id="ARBA00006801"/>
    </source>
</evidence>
<keyword evidence="7" id="KW-1133">Transmembrane helix</keyword>
<keyword evidence="9" id="KW-0808">Transferase</keyword>
<proteinExistence type="inferred from homology"/>
<comment type="subcellular location">
    <subcellularLocation>
        <location evidence="1">Nucleus</location>
    </subcellularLocation>
</comment>
<dbReference type="EC" id="2.5.1.74" evidence="9"/>
<dbReference type="GO" id="GO:0016491">
    <property type="term" value="F:oxidoreductase activity"/>
    <property type="evidence" value="ECO:0007669"/>
    <property type="project" value="UniProtKB-KW"/>
</dbReference>
<gene>
    <name evidence="9" type="ORF">AXF42_Ash004071</name>
</gene>
<dbReference type="Pfam" id="PF13621">
    <property type="entry name" value="Cupin_8"/>
    <property type="match status" value="1"/>
</dbReference>